<reference evidence="1 2" key="1">
    <citation type="journal article" date="2015" name="Genome Announc.">
        <title>Whole-Genome Sequence of Leptospira interrogans Serovar Hardjo Subtype Hardjoprajitno Strain Norma, Isolated from Cattle in a Leptospirosis Outbreak in Brazil.</title>
        <authorList>
            <person name="Cosate M.R."/>
            <person name="Soares S.C."/>
            <person name="Mendes T.A."/>
            <person name="Raittz R.T."/>
            <person name="Moreira E.C."/>
            <person name="Leite R."/>
            <person name="Fernandes G.R."/>
            <person name="Haddad J.P."/>
            <person name="Ortega J.M."/>
        </authorList>
    </citation>
    <scope>NUCLEOTIDE SEQUENCE [LARGE SCALE GENOMIC DNA]</scope>
    <source>
        <strain evidence="1 2">Norma</strain>
    </source>
</reference>
<proteinExistence type="predicted"/>
<dbReference type="AlphaFoldDB" id="A0A0M4NHA6"/>
<dbReference type="PATRIC" id="fig|1279460.3.peg.787"/>
<evidence type="ECO:0000313" key="1">
    <source>
        <dbReference type="EMBL" id="ALE37997.1"/>
    </source>
</evidence>
<sequence length="51" mass="6145">MKNSLVPINKTALIDRFHKIETDGELIFQQLYFKKNKYAPQESKKLNFRIF</sequence>
<evidence type="ECO:0000313" key="2">
    <source>
        <dbReference type="Proteomes" id="UP000056502"/>
    </source>
</evidence>
<dbReference type="EMBL" id="CP012603">
    <property type="protein sequence ID" value="ALE37997.1"/>
    <property type="molecule type" value="Genomic_DNA"/>
</dbReference>
<dbReference type="AntiFam" id="ANF00053">
    <property type="entry name" value="Translation of DNA repeat"/>
</dbReference>
<organism evidence="1">
    <name type="scientific">Leptospira interrogans serovar Hardjo str. Norma</name>
    <dbReference type="NCBI Taxonomy" id="1279460"/>
    <lineage>
        <taxon>Bacteria</taxon>
        <taxon>Pseudomonadati</taxon>
        <taxon>Spirochaetota</taxon>
        <taxon>Spirochaetia</taxon>
        <taxon>Leptospirales</taxon>
        <taxon>Leptospiraceae</taxon>
        <taxon>Leptospira</taxon>
    </lineage>
</organism>
<dbReference type="Proteomes" id="UP000056502">
    <property type="component" value="Chromosome I"/>
</dbReference>
<gene>
    <name evidence="1" type="ORF">G436_0780</name>
</gene>
<protein>
    <submittedName>
        <fullName evidence="1">Uncharacterized protein</fullName>
    </submittedName>
</protein>
<name>A0A0M4NHA6_LEPIR</name>
<accession>A0A0M4NHA6</accession>